<dbReference type="InterPro" id="IPR050194">
    <property type="entry name" value="Glycosyltransferase_grp1"/>
</dbReference>
<dbReference type="InterPro" id="IPR001296">
    <property type="entry name" value="Glyco_trans_1"/>
</dbReference>
<dbReference type="Pfam" id="PF13439">
    <property type="entry name" value="Glyco_transf_4"/>
    <property type="match status" value="1"/>
</dbReference>
<gene>
    <name evidence="3" type="ORF">MFMK1_002719</name>
</gene>
<dbReference type="InterPro" id="IPR028098">
    <property type="entry name" value="Glyco_trans_4-like_N"/>
</dbReference>
<dbReference type="Gene3D" id="3.40.50.2000">
    <property type="entry name" value="Glycogen Phosphorylase B"/>
    <property type="match status" value="2"/>
</dbReference>
<protein>
    <submittedName>
        <fullName evidence="3">Glycosyltransferase</fullName>
        <ecNumber evidence="3">2.4.-.-</ecNumber>
    </submittedName>
</protein>
<keyword evidence="3" id="KW-0328">Glycosyltransferase</keyword>
<dbReference type="AlphaFoldDB" id="A0AAU0URK7"/>
<dbReference type="SUPFAM" id="SSF53756">
    <property type="entry name" value="UDP-Glycosyltransferase/glycogen phosphorylase"/>
    <property type="match status" value="1"/>
</dbReference>
<sequence>MKEHVLSLARNYSKGRYNLMVCSPDHGEILTDLRRVGVFTYPINLKGNINPFADFQAFRQLVWLLRQQPVHLVHTHGAKAGLIGRLAAARAGVPVVVATFHNFIYGEDYARWKRAAFSTIQRRMVRYTDHAIAVSEALARDIQRVERFPMEKVTTIYNGLSLEKFNQITEVTRKKRDLGLDITAPVVGVVARLIPQKGVGCFLKAAKMIQAEIPGVNFLIVGDGPARKSLEKQSTELGLRKTVFAGFRFDVPQLLPIINIFVIPSLSEGLSIGALEAMAARRPIVASRVGGLPELIQHGKTGMLVAPNNPWVLAKTVMTLLERPFFAEVLGMQARVNVERKFSEKFMVDSTEAVYEKLLSAKGVTNEGGEFCGIKDDSNV</sequence>
<evidence type="ECO:0000259" key="1">
    <source>
        <dbReference type="Pfam" id="PF00534"/>
    </source>
</evidence>
<organism evidence="3 4">
    <name type="scientific">Metallumcola ferriviriculae</name>
    <dbReference type="NCBI Taxonomy" id="3039180"/>
    <lineage>
        <taxon>Bacteria</taxon>
        <taxon>Bacillati</taxon>
        <taxon>Bacillota</taxon>
        <taxon>Clostridia</taxon>
        <taxon>Neomoorellales</taxon>
        <taxon>Desulfitibacteraceae</taxon>
        <taxon>Metallumcola</taxon>
    </lineage>
</organism>
<feature type="domain" description="Glycosyltransferase subfamily 4-like N-terminal" evidence="2">
    <location>
        <begin position="3"/>
        <end position="163"/>
    </location>
</feature>
<evidence type="ECO:0000313" key="3">
    <source>
        <dbReference type="EMBL" id="WRO22876.1"/>
    </source>
</evidence>
<dbReference type="Proteomes" id="UP001329915">
    <property type="component" value="Chromosome"/>
</dbReference>
<dbReference type="EMBL" id="CP121694">
    <property type="protein sequence ID" value="WRO22876.1"/>
    <property type="molecule type" value="Genomic_DNA"/>
</dbReference>
<dbReference type="KEGG" id="dbc:MFMK1_002719"/>
<evidence type="ECO:0000313" key="4">
    <source>
        <dbReference type="Proteomes" id="UP001329915"/>
    </source>
</evidence>
<keyword evidence="3" id="KW-0808">Transferase</keyword>
<evidence type="ECO:0000259" key="2">
    <source>
        <dbReference type="Pfam" id="PF13439"/>
    </source>
</evidence>
<dbReference type="PANTHER" id="PTHR45947">
    <property type="entry name" value="SULFOQUINOVOSYL TRANSFERASE SQD2"/>
    <property type="match status" value="1"/>
</dbReference>
<accession>A0AAU0URK7</accession>
<dbReference type="PANTHER" id="PTHR45947:SF3">
    <property type="entry name" value="SULFOQUINOVOSYL TRANSFERASE SQD2"/>
    <property type="match status" value="1"/>
</dbReference>
<dbReference type="Pfam" id="PF00534">
    <property type="entry name" value="Glycos_transf_1"/>
    <property type="match status" value="1"/>
</dbReference>
<dbReference type="RefSeq" id="WP_366922272.1">
    <property type="nucleotide sequence ID" value="NZ_CP121694.1"/>
</dbReference>
<reference evidence="3 4" key="1">
    <citation type="submission" date="2023-04" db="EMBL/GenBank/DDBJ databases">
        <authorList>
            <person name="Hsu D."/>
        </authorList>
    </citation>
    <scope>NUCLEOTIDE SEQUENCE [LARGE SCALE GENOMIC DNA]</scope>
    <source>
        <strain evidence="3 4">MK1</strain>
    </source>
</reference>
<name>A0AAU0URK7_9FIRM</name>
<proteinExistence type="predicted"/>
<feature type="domain" description="Glycosyl transferase family 1" evidence="1">
    <location>
        <begin position="173"/>
        <end position="334"/>
    </location>
</feature>
<dbReference type="EC" id="2.4.-.-" evidence="3"/>
<keyword evidence="4" id="KW-1185">Reference proteome</keyword>
<dbReference type="GO" id="GO:0016757">
    <property type="term" value="F:glycosyltransferase activity"/>
    <property type="evidence" value="ECO:0007669"/>
    <property type="project" value="UniProtKB-KW"/>
</dbReference>